<keyword evidence="13" id="KW-1185">Reference proteome</keyword>
<dbReference type="Gene3D" id="1.10.1040.10">
    <property type="entry name" value="N-(1-d-carboxylethyl)-l-norvaline Dehydrogenase, domain 2"/>
    <property type="match status" value="1"/>
</dbReference>
<dbReference type="SUPFAM" id="SSF51735">
    <property type="entry name" value="NAD(P)-binding Rossmann-fold domains"/>
    <property type="match status" value="1"/>
</dbReference>
<dbReference type="PANTHER" id="PTHR21708:SF26">
    <property type="entry name" value="2-DEHYDROPANTOATE 2-REDUCTASE"/>
    <property type="match status" value="1"/>
</dbReference>
<evidence type="ECO:0000256" key="3">
    <source>
        <dbReference type="ARBA" id="ARBA00013014"/>
    </source>
</evidence>
<dbReference type="InterPro" id="IPR013752">
    <property type="entry name" value="KPA_reductase"/>
</dbReference>
<dbReference type="STRING" id="880526.GCA_000427365_02249"/>
<dbReference type="EC" id="1.1.1.169" evidence="3 9"/>
<dbReference type="GO" id="GO:0008677">
    <property type="term" value="F:2-dehydropantoate 2-reductase activity"/>
    <property type="evidence" value="ECO:0007669"/>
    <property type="project" value="UniProtKB-EC"/>
</dbReference>
<dbReference type="RefSeq" id="WP_027291779.1">
    <property type="nucleotide sequence ID" value="NZ_UGVL01000001.1"/>
</dbReference>
<dbReference type="InterPro" id="IPR013328">
    <property type="entry name" value="6PGD_dom2"/>
</dbReference>
<proteinExistence type="inferred from homology"/>
<dbReference type="InterPro" id="IPR051402">
    <property type="entry name" value="KPR-Related"/>
</dbReference>
<evidence type="ECO:0000256" key="7">
    <source>
        <dbReference type="ARBA" id="ARBA00032024"/>
    </source>
</evidence>
<keyword evidence="9" id="KW-0566">Pantothenate biosynthesis</keyword>
<dbReference type="NCBIfam" id="TIGR00745">
    <property type="entry name" value="apbA_panE"/>
    <property type="match status" value="1"/>
</dbReference>
<evidence type="ECO:0000256" key="6">
    <source>
        <dbReference type="ARBA" id="ARBA00023002"/>
    </source>
</evidence>
<dbReference type="EMBL" id="UGVL01000001">
    <property type="protein sequence ID" value="SUE34347.1"/>
    <property type="molecule type" value="Genomic_DNA"/>
</dbReference>
<dbReference type="InterPro" id="IPR003710">
    <property type="entry name" value="ApbA"/>
</dbReference>
<dbReference type="OrthoDB" id="9796561at2"/>
<comment type="pathway">
    <text evidence="1 9">Cofactor biosynthesis; (R)-pantothenate biosynthesis; (R)-pantoate from 3-methyl-2-oxobutanoate: step 2/2.</text>
</comment>
<dbReference type="FunFam" id="1.10.1040.10:FF:000017">
    <property type="entry name" value="2-dehydropantoate 2-reductase"/>
    <property type="match status" value="1"/>
</dbReference>
<dbReference type="Proteomes" id="UP000255233">
    <property type="component" value="Unassembled WGS sequence"/>
</dbReference>
<comment type="similarity">
    <text evidence="2 9">Belongs to the ketopantoate reductase family.</text>
</comment>
<dbReference type="AlphaFoldDB" id="A0A379MU19"/>
<evidence type="ECO:0000256" key="5">
    <source>
        <dbReference type="ARBA" id="ARBA00022857"/>
    </source>
</evidence>
<organism evidence="12 13">
    <name type="scientific">Rikenella microfusus</name>
    <dbReference type="NCBI Taxonomy" id="28139"/>
    <lineage>
        <taxon>Bacteria</taxon>
        <taxon>Pseudomonadati</taxon>
        <taxon>Bacteroidota</taxon>
        <taxon>Bacteroidia</taxon>
        <taxon>Bacteroidales</taxon>
        <taxon>Rikenellaceae</taxon>
        <taxon>Rikenella</taxon>
    </lineage>
</organism>
<dbReference type="PANTHER" id="PTHR21708">
    <property type="entry name" value="PROBABLE 2-DEHYDROPANTOATE 2-REDUCTASE"/>
    <property type="match status" value="1"/>
</dbReference>
<dbReference type="GO" id="GO:0005737">
    <property type="term" value="C:cytoplasm"/>
    <property type="evidence" value="ECO:0007669"/>
    <property type="project" value="TreeGrafter"/>
</dbReference>
<sequence>MKEIEHVALIGLGAVGTVLATRLHDRLPGRFTIIADAGRQEKLRRQGILFNGKRYDFAFADASRPADSILIATKAVALPEAIEAITPHVGPQTLILSLLNGIDSEQTLAERFGPERVLYSYFLGHPSLREGNSVAHDGEYRIYFGEADNRCPSDNVRRIGALFDRTGIPYEIPQDMISALWQKFVINIGCNQTTALLRRPYGHLQRNERAMTLARRMMEEAAGVAGMLKIAGAERMTDRAEEVIRSMNPEGKSSMLQDVEAGRPTEVDIFAGTLCRLAAETGYPVPWNRAALQILSAL</sequence>
<gene>
    <name evidence="12" type="primary">panE</name>
    <name evidence="12" type="ORF">NCTC11190_01570</name>
</gene>
<accession>A0A379MU19</accession>
<keyword evidence="5 9" id="KW-0521">NADP</keyword>
<evidence type="ECO:0000256" key="1">
    <source>
        <dbReference type="ARBA" id="ARBA00004994"/>
    </source>
</evidence>
<evidence type="ECO:0000259" key="11">
    <source>
        <dbReference type="Pfam" id="PF08546"/>
    </source>
</evidence>
<feature type="domain" description="Ketopantoate reductase N-terminal" evidence="10">
    <location>
        <begin position="7"/>
        <end position="148"/>
    </location>
</feature>
<dbReference type="UniPathway" id="UPA00028">
    <property type="reaction ID" value="UER00004"/>
</dbReference>
<dbReference type="GO" id="GO:0015940">
    <property type="term" value="P:pantothenate biosynthetic process"/>
    <property type="evidence" value="ECO:0007669"/>
    <property type="project" value="UniProtKB-UniPathway"/>
</dbReference>
<evidence type="ECO:0000256" key="9">
    <source>
        <dbReference type="RuleBase" id="RU362068"/>
    </source>
</evidence>
<reference evidence="12 13" key="1">
    <citation type="submission" date="2018-06" db="EMBL/GenBank/DDBJ databases">
        <authorList>
            <consortium name="Pathogen Informatics"/>
            <person name="Doyle S."/>
        </authorList>
    </citation>
    <scope>NUCLEOTIDE SEQUENCE [LARGE SCALE GENOMIC DNA]</scope>
    <source>
        <strain evidence="12 13">NCTC11190</strain>
    </source>
</reference>
<evidence type="ECO:0000256" key="4">
    <source>
        <dbReference type="ARBA" id="ARBA00019465"/>
    </source>
</evidence>
<dbReference type="InterPro" id="IPR036291">
    <property type="entry name" value="NAD(P)-bd_dom_sf"/>
</dbReference>
<keyword evidence="6 9" id="KW-0560">Oxidoreductase</keyword>
<dbReference type="InterPro" id="IPR008927">
    <property type="entry name" value="6-PGluconate_DH-like_C_sf"/>
</dbReference>
<protein>
    <recommendedName>
        <fullName evidence="4 9">2-dehydropantoate 2-reductase</fullName>
        <ecNumber evidence="3 9">1.1.1.169</ecNumber>
    </recommendedName>
    <alternativeName>
        <fullName evidence="7 9">Ketopantoate reductase</fullName>
    </alternativeName>
</protein>
<dbReference type="SUPFAM" id="SSF48179">
    <property type="entry name" value="6-phosphogluconate dehydrogenase C-terminal domain-like"/>
    <property type="match status" value="1"/>
</dbReference>
<name>A0A379MU19_9BACT</name>
<feature type="domain" description="Ketopantoate reductase C-terminal" evidence="11">
    <location>
        <begin position="175"/>
        <end position="297"/>
    </location>
</feature>
<comment type="function">
    <text evidence="9">Catalyzes the NADPH-dependent reduction of ketopantoate into pantoic acid.</text>
</comment>
<evidence type="ECO:0000256" key="8">
    <source>
        <dbReference type="ARBA" id="ARBA00048793"/>
    </source>
</evidence>
<dbReference type="Gene3D" id="3.40.50.720">
    <property type="entry name" value="NAD(P)-binding Rossmann-like Domain"/>
    <property type="match status" value="1"/>
</dbReference>
<dbReference type="Pfam" id="PF02558">
    <property type="entry name" value="ApbA"/>
    <property type="match status" value="1"/>
</dbReference>
<evidence type="ECO:0000256" key="2">
    <source>
        <dbReference type="ARBA" id="ARBA00007870"/>
    </source>
</evidence>
<evidence type="ECO:0000313" key="12">
    <source>
        <dbReference type="EMBL" id="SUE34347.1"/>
    </source>
</evidence>
<dbReference type="Pfam" id="PF08546">
    <property type="entry name" value="ApbA_C"/>
    <property type="match status" value="1"/>
</dbReference>
<evidence type="ECO:0000259" key="10">
    <source>
        <dbReference type="Pfam" id="PF02558"/>
    </source>
</evidence>
<evidence type="ECO:0000313" key="13">
    <source>
        <dbReference type="Proteomes" id="UP000255233"/>
    </source>
</evidence>
<dbReference type="InterPro" id="IPR013332">
    <property type="entry name" value="KPR_N"/>
</dbReference>
<comment type="catalytic activity">
    <reaction evidence="8 9">
        <text>(R)-pantoate + NADP(+) = 2-dehydropantoate + NADPH + H(+)</text>
        <dbReference type="Rhea" id="RHEA:16233"/>
        <dbReference type="ChEBI" id="CHEBI:11561"/>
        <dbReference type="ChEBI" id="CHEBI:15378"/>
        <dbReference type="ChEBI" id="CHEBI:15980"/>
        <dbReference type="ChEBI" id="CHEBI:57783"/>
        <dbReference type="ChEBI" id="CHEBI:58349"/>
        <dbReference type="EC" id="1.1.1.169"/>
    </reaction>
</comment>